<evidence type="ECO:0000256" key="4">
    <source>
        <dbReference type="SAM" id="MobiDB-lite"/>
    </source>
</evidence>
<feature type="domain" description="RRM" evidence="6">
    <location>
        <begin position="112"/>
        <end position="193"/>
    </location>
</feature>
<feature type="region of interest" description="Disordered" evidence="4">
    <location>
        <begin position="524"/>
        <end position="589"/>
    </location>
</feature>
<feature type="domain" description="WW" evidence="5">
    <location>
        <begin position="683"/>
        <end position="716"/>
    </location>
</feature>
<dbReference type="AlphaFoldDB" id="A0A0C9RPG8"/>
<dbReference type="CDD" id="cd00201">
    <property type="entry name" value="WW"/>
    <property type="match status" value="1"/>
</dbReference>
<dbReference type="InterPro" id="IPR035979">
    <property type="entry name" value="RBD_domain_sf"/>
</dbReference>
<feature type="compositionally biased region" description="Low complexity" evidence="4">
    <location>
        <begin position="605"/>
        <end position="642"/>
    </location>
</feature>
<feature type="compositionally biased region" description="Gly residues" evidence="4">
    <location>
        <begin position="315"/>
        <end position="324"/>
    </location>
</feature>
<evidence type="ECO:0000256" key="2">
    <source>
        <dbReference type="ARBA" id="ARBA00022884"/>
    </source>
</evidence>
<dbReference type="Gene3D" id="3.30.70.330">
    <property type="match status" value="2"/>
</dbReference>
<dbReference type="SUPFAM" id="SSF54928">
    <property type="entry name" value="RNA-binding domain, RBD"/>
    <property type="match status" value="2"/>
</dbReference>
<evidence type="ECO:0000259" key="5">
    <source>
        <dbReference type="PROSITE" id="PS50020"/>
    </source>
</evidence>
<evidence type="ECO:0000313" key="7">
    <source>
        <dbReference type="EMBL" id="JAG88806.1"/>
    </source>
</evidence>
<feature type="compositionally biased region" description="Low complexity" evidence="4">
    <location>
        <begin position="524"/>
        <end position="582"/>
    </location>
</feature>
<reference evidence="7" key="1">
    <citation type="submission" date="2015-02" db="EMBL/GenBank/DDBJ databases">
        <title>A transcriptome of Wollemia nobilis - a relic of Gondwana.</title>
        <authorList>
            <person name="Chia J.Y."/>
            <person name="Leong Y.S."/>
            <person name="Abdul Karim S."/>
            <person name="Wan Azmi N."/>
            <person name="Hercus R."/>
            <person name="Croft L."/>
        </authorList>
    </citation>
    <scope>NUCLEOTIDE SEQUENCE</scope>
    <source>
        <strain evidence="7">MaeBrown</strain>
        <tissue evidence="7">Leaf</tissue>
    </source>
</reference>
<evidence type="ECO:0000259" key="6">
    <source>
        <dbReference type="PROSITE" id="PS50102"/>
    </source>
</evidence>
<feature type="domain" description="RRM" evidence="6">
    <location>
        <begin position="201"/>
        <end position="281"/>
    </location>
</feature>
<sequence>MAKQGGVNAESPPPSRYPMMRGSGPMGGHQGSNSGAPVQSYGGGGHYGAGNRPMGMRPLNMGQSQSQSQSSPIVGQKRDSSGFAVTGGPNYHHGSPRHVGISQDSGDAGNFAKLFVGSVPRTVTEDDIRPLFAEHGNVLEVALIKDKRTGQQQGCCFIKYATIEEADRAIRALHNQRTLPGGLGPIQVRYADGERERLVEYKLFVGSLNKQASEKEIEELFAPYGRVDDVYIMRDEQKQSRGCAFVKYPSREMATAAMNALSGKHTMKGCDQPLTVRFADPKRPKAGDMRAGPAYGGPGFGSRPQGPLGIRPNSGSGGHMGGRGPPTNWRPMGTPNMGPPSHVSNRPYGSPLTPRGGTAGAPSIMGGTVGGPGGPMNGSVLGAGMGTPPSQHQSFNQPLAQQQIQAYGQQPTSLQKPPQLQQQLPPSMQQQHQQAQQSFSQVQQSQQPLQQFGQHLQTAQANVQQQSSLGQLSSQQSLSLYGQLPVSQPQVQPHITPALQQVPSSLQQQQQHLSIAALQQQQQQQLPQSQTQPQPQQQLQLQPQPQPQAQMQPQQQLQPQPQQQAQPQSQHQQHLSISLQQQGHATQSSFPSQLYPYLQQQQHQIHIMQPATQSQQQQQATQPQKQQPYYQAASAQPLQQQPSWALPTQSQTAVSTAIASAPLASSSLTPTSVVAAVSAPNSAPITCNWTEHTSPEGYKYYYNSVTGESKWEKPEEFAAFEQQQQQPAPQQTQSQVQPQPQMQAQSINQAQQLQHQTQQRHQQLQQPSLTTPYSGSSMVAQQPVQNLGYGQLQGVNANLEPARHQVQQQSGMPTMQDYMWKPKPGGT</sequence>
<name>A0A0C9RPG8_9CONI</name>
<dbReference type="Gene3D" id="2.20.70.10">
    <property type="match status" value="1"/>
</dbReference>
<feature type="compositionally biased region" description="Gly residues" evidence="4">
    <location>
        <begin position="367"/>
        <end position="385"/>
    </location>
</feature>
<feature type="compositionally biased region" description="Low complexity" evidence="4">
    <location>
        <begin position="397"/>
        <end position="450"/>
    </location>
</feature>
<accession>A0A0C9RPG8</accession>
<dbReference type="InterPro" id="IPR012677">
    <property type="entry name" value="Nucleotide-bd_a/b_plait_sf"/>
</dbReference>
<dbReference type="SMART" id="SM00456">
    <property type="entry name" value="WW"/>
    <property type="match status" value="1"/>
</dbReference>
<dbReference type="Pfam" id="PF00076">
    <property type="entry name" value="RRM_1"/>
    <property type="match status" value="2"/>
</dbReference>
<dbReference type="EMBL" id="GCHU01005438">
    <property type="protein sequence ID" value="JAG88806.1"/>
    <property type="molecule type" value="Transcribed_RNA"/>
</dbReference>
<dbReference type="Pfam" id="PF00397">
    <property type="entry name" value="WW"/>
    <property type="match status" value="1"/>
</dbReference>
<dbReference type="PRINTS" id="PR00961">
    <property type="entry name" value="HUDSXLRNA"/>
</dbReference>
<dbReference type="SMART" id="SM00360">
    <property type="entry name" value="RRM"/>
    <property type="match status" value="2"/>
</dbReference>
<feature type="compositionally biased region" description="Low complexity" evidence="4">
    <location>
        <begin position="719"/>
        <end position="766"/>
    </location>
</feature>
<evidence type="ECO:0000256" key="1">
    <source>
        <dbReference type="ARBA" id="ARBA00022737"/>
    </source>
</evidence>
<feature type="compositionally biased region" description="Polar residues" evidence="4">
    <location>
        <begin position="767"/>
        <end position="776"/>
    </location>
</feature>
<dbReference type="PROSITE" id="PS50102">
    <property type="entry name" value="RRM"/>
    <property type="match status" value="2"/>
</dbReference>
<organism evidence="7">
    <name type="scientific">Wollemia nobilis</name>
    <dbReference type="NCBI Taxonomy" id="56998"/>
    <lineage>
        <taxon>Eukaryota</taxon>
        <taxon>Viridiplantae</taxon>
        <taxon>Streptophyta</taxon>
        <taxon>Embryophyta</taxon>
        <taxon>Tracheophyta</taxon>
        <taxon>Spermatophyta</taxon>
        <taxon>Pinopsida</taxon>
        <taxon>Pinidae</taxon>
        <taxon>Conifers II</taxon>
        <taxon>Araucariales</taxon>
        <taxon>Araucariaceae</taxon>
        <taxon>Wollemia</taxon>
    </lineage>
</organism>
<dbReference type="InterPro" id="IPR002343">
    <property type="entry name" value="Hud_Sxl_RNA"/>
</dbReference>
<keyword evidence="1" id="KW-0677">Repeat</keyword>
<feature type="region of interest" description="Disordered" evidence="4">
    <location>
        <begin position="280"/>
        <end position="450"/>
    </location>
</feature>
<dbReference type="InterPro" id="IPR000504">
    <property type="entry name" value="RRM_dom"/>
</dbReference>
<dbReference type="FunFam" id="3.30.70.330:FF:000332">
    <property type="entry name" value="flowering time control protein FCA isoform X2"/>
    <property type="match status" value="1"/>
</dbReference>
<dbReference type="GO" id="GO:1990904">
    <property type="term" value="C:ribonucleoprotein complex"/>
    <property type="evidence" value="ECO:0007669"/>
    <property type="project" value="InterPro"/>
</dbReference>
<evidence type="ECO:0000256" key="3">
    <source>
        <dbReference type="PROSITE-ProRule" id="PRU00176"/>
    </source>
</evidence>
<dbReference type="GO" id="GO:0003723">
    <property type="term" value="F:RNA binding"/>
    <property type="evidence" value="ECO:0007669"/>
    <property type="project" value="UniProtKB-UniRule"/>
</dbReference>
<dbReference type="PANTHER" id="PTHR24012">
    <property type="entry name" value="RNA BINDING PROTEIN"/>
    <property type="match status" value="1"/>
</dbReference>
<feature type="region of interest" description="Disordered" evidence="4">
    <location>
        <begin position="803"/>
        <end position="827"/>
    </location>
</feature>
<dbReference type="PROSITE" id="PS50020">
    <property type="entry name" value="WW_DOMAIN_2"/>
    <property type="match status" value="1"/>
</dbReference>
<dbReference type="SUPFAM" id="SSF51045">
    <property type="entry name" value="WW domain"/>
    <property type="match status" value="1"/>
</dbReference>
<feature type="region of interest" description="Disordered" evidence="4">
    <location>
        <begin position="605"/>
        <end position="647"/>
    </location>
</feature>
<dbReference type="InterPro" id="IPR036020">
    <property type="entry name" value="WW_dom_sf"/>
</dbReference>
<proteinExistence type="predicted"/>
<dbReference type="InterPro" id="IPR001202">
    <property type="entry name" value="WW_dom"/>
</dbReference>
<feature type="region of interest" description="Disordered" evidence="4">
    <location>
        <begin position="1"/>
        <end position="104"/>
    </location>
</feature>
<feature type="region of interest" description="Disordered" evidence="4">
    <location>
        <begin position="718"/>
        <end position="776"/>
    </location>
</feature>
<keyword evidence="2 3" id="KW-0694">RNA-binding</keyword>
<protein>
    <submittedName>
        <fullName evidence="7">TSA: Wollemia nobilis Ref_Wollemi_Transcript_5476_3286 transcribed RNA sequence</fullName>
    </submittedName>
</protein>